<sequence>MKIDYFNRLKIMQVDIEKYLENFYYDKDNREKNMKEAKAWIESYLKEHDIDWNVTVRNNHFNFAVVLKTELELTYFVK</sequence>
<comment type="caution">
    <text evidence="1">The sequence shown here is derived from an EMBL/GenBank/DDBJ whole genome shotgun (WGS) entry which is preliminary data.</text>
</comment>
<evidence type="ECO:0000313" key="1">
    <source>
        <dbReference type="EMBL" id="GAF80029.1"/>
    </source>
</evidence>
<accession>X0SG97</accession>
<gene>
    <name evidence="1" type="ORF">S01H1_18372</name>
</gene>
<reference evidence="1" key="1">
    <citation type="journal article" date="2014" name="Front. Microbiol.">
        <title>High frequency of phylogenetically diverse reductive dehalogenase-homologous genes in deep subseafloor sedimentary metagenomes.</title>
        <authorList>
            <person name="Kawai M."/>
            <person name="Futagami T."/>
            <person name="Toyoda A."/>
            <person name="Takaki Y."/>
            <person name="Nishi S."/>
            <person name="Hori S."/>
            <person name="Arai W."/>
            <person name="Tsubouchi T."/>
            <person name="Morono Y."/>
            <person name="Uchiyama I."/>
            <person name="Ito T."/>
            <person name="Fujiyama A."/>
            <person name="Inagaki F."/>
            <person name="Takami H."/>
        </authorList>
    </citation>
    <scope>NUCLEOTIDE SEQUENCE</scope>
    <source>
        <strain evidence="1">Expedition CK06-06</strain>
    </source>
</reference>
<name>X0SG97_9ZZZZ</name>
<protein>
    <submittedName>
        <fullName evidence="1">Uncharacterized protein</fullName>
    </submittedName>
</protein>
<organism evidence="1">
    <name type="scientific">marine sediment metagenome</name>
    <dbReference type="NCBI Taxonomy" id="412755"/>
    <lineage>
        <taxon>unclassified sequences</taxon>
        <taxon>metagenomes</taxon>
        <taxon>ecological metagenomes</taxon>
    </lineage>
</organism>
<dbReference type="EMBL" id="BARS01009820">
    <property type="protein sequence ID" value="GAF80029.1"/>
    <property type="molecule type" value="Genomic_DNA"/>
</dbReference>
<proteinExistence type="predicted"/>
<dbReference type="AlphaFoldDB" id="X0SG97"/>